<dbReference type="Pfam" id="PF00069">
    <property type="entry name" value="Pkinase"/>
    <property type="match status" value="1"/>
</dbReference>
<evidence type="ECO:0000256" key="1">
    <source>
        <dbReference type="SAM" id="MobiDB-lite"/>
    </source>
</evidence>
<dbReference type="OMA" id="AIVMENM"/>
<feature type="domain" description="Protein kinase" evidence="2">
    <location>
        <begin position="212"/>
        <end position="478"/>
    </location>
</feature>
<dbReference type="SMART" id="SM00220">
    <property type="entry name" value="S_TKc"/>
    <property type="match status" value="1"/>
</dbReference>
<dbReference type="GO" id="GO:0004674">
    <property type="term" value="F:protein serine/threonine kinase activity"/>
    <property type="evidence" value="ECO:0007669"/>
    <property type="project" value="TreeGrafter"/>
</dbReference>
<dbReference type="OrthoDB" id="2791079at2759"/>
<proteinExistence type="predicted"/>
<evidence type="ECO:0000313" key="3">
    <source>
        <dbReference type="EMBL" id="KNC52908.1"/>
    </source>
</evidence>
<dbReference type="GeneID" id="25567609"/>
<sequence>MSSPSPDASDMYVTFYGRGKPVPAERAFFHTGDGGGDPLDELSGLIRYHPAMSRAILADPPPRSAAPMSPRKTRGEGKGDGGGADDGDDADVVAALAELDGLVAYAPTMSLALSPYTSPKPSPVRGEEEANATETETMVTEASASGLGVDHTLTYRGTLAARTVDLTLTLALDGGGSASRPESTSSTVVNQDQVVRFEVTAPSLDVIPWSQLELETVLSRGGFAVVWRARYMYDEVAVKIVSSLAYLGQVQSFVEEVAMLAALRHANVVFLVGICTEVSRCAIVMENMAGGDLARALHGKHRIGLEIGTRLRIVRDVARGLAYLHRHGLPHRDLKPANVLLVSASPLVLNEPSLSVRAKIADFGLSGVKLSHAGRSFACTLRYAAPEVLLGEVSGTVSHSSLVAARRCDMYSFGLLAVEVLSGVRPFEHLAHAADRHANVYAPPFSDDTLDIVDVMCDDAGAHERPESDAILAALSTLRS</sequence>
<organism evidence="3 4">
    <name type="scientific">Thecamonas trahens ATCC 50062</name>
    <dbReference type="NCBI Taxonomy" id="461836"/>
    <lineage>
        <taxon>Eukaryota</taxon>
        <taxon>Apusozoa</taxon>
        <taxon>Apusomonadida</taxon>
        <taxon>Apusomonadidae</taxon>
        <taxon>Thecamonas</taxon>
    </lineage>
</organism>
<accession>A0A0L0DNB7</accession>
<keyword evidence="3" id="KW-0418">Kinase</keyword>
<dbReference type="InterPro" id="IPR000719">
    <property type="entry name" value="Prot_kinase_dom"/>
</dbReference>
<dbReference type="STRING" id="461836.A0A0L0DNB7"/>
<dbReference type="InterPro" id="IPR051681">
    <property type="entry name" value="Ser/Thr_Kinases-Pseudokinases"/>
</dbReference>
<dbReference type="AlphaFoldDB" id="A0A0L0DNB7"/>
<dbReference type="eggNOG" id="ENOG502R1RA">
    <property type="taxonomic scope" value="Eukaryota"/>
</dbReference>
<protein>
    <submittedName>
        <fullName evidence="3">TKL protein kinase</fullName>
    </submittedName>
</protein>
<keyword evidence="3" id="KW-0808">Transferase</keyword>
<gene>
    <name evidence="3" type="ORF">AMSG_09072</name>
</gene>
<dbReference type="GO" id="GO:0005524">
    <property type="term" value="F:ATP binding"/>
    <property type="evidence" value="ECO:0007669"/>
    <property type="project" value="InterPro"/>
</dbReference>
<dbReference type="InterPro" id="IPR008271">
    <property type="entry name" value="Ser/Thr_kinase_AS"/>
</dbReference>
<dbReference type="PROSITE" id="PS00108">
    <property type="entry name" value="PROTEIN_KINASE_ST"/>
    <property type="match status" value="1"/>
</dbReference>
<evidence type="ECO:0000313" key="4">
    <source>
        <dbReference type="Proteomes" id="UP000054408"/>
    </source>
</evidence>
<reference evidence="3 4" key="1">
    <citation type="submission" date="2010-05" db="EMBL/GenBank/DDBJ databases">
        <title>The Genome Sequence of Thecamonas trahens ATCC 50062.</title>
        <authorList>
            <consortium name="The Broad Institute Genome Sequencing Platform"/>
            <person name="Russ C."/>
            <person name="Cuomo C."/>
            <person name="Shea T."/>
            <person name="Young S.K."/>
            <person name="Zeng Q."/>
            <person name="Koehrsen M."/>
            <person name="Haas B."/>
            <person name="Borodovsky M."/>
            <person name="Guigo R."/>
            <person name="Alvarado L."/>
            <person name="Berlin A."/>
            <person name="Bochicchio J."/>
            <person name="Borenstein D."/>
            <person name="Chapman S."/>
            <person name="Chen Z."/>
            <person name="Freedman E."/>
            <person name="Gellesch M."/>
            <person name="Goldberg J."/>
            <person name="Griggs A."/>
            <person name="Gujja S."/>
            <person name="Heilman E."/>
            <person name="Heiman D."/>
            <person name="Hepburn T."/>
            <person name="Howarth C."/>
            <person name="Jen D."/>
            <person name="Larson L."/>
            <person name="Mehta T."/>
            <person name="Park D."/>
            <person name="Pearson M."/>
            <person name="Roberts A."/>
            <person name="Saif S."/>
            <person name="Shenoy N."/>
            <person name="Sisk P."/>
            <person name="Stolte C."/>
            <person name="Sykes S."/>
            <person name="Thomson T."/>
            <person name="Walk T."/>
            <person name="White J."/>
            <person name="Yandava C."/>
            <person name="Burger G."/>
            <person name="Gray M.W."/>
            <person name="Holland P.W.H."/>
            <person name="King N."/>
            <person name="Lang F.B.F."/>
            <person name="Roger A.J."/>
            <person name="Ruiz-Trillo I."/>
            <person name="Lander E."/>
            <person name="Nusbaum C."/>
        </authorList>
    </citation>
    <scope>NUCLEOTIDE SEQUENCE [LARGE SCALE GENOMIC DNA]</scope>
    <source>
        <strain evidence="3 4">ATCC 50062</strain>
    </source>
</reference>
<dbReference type="InterPro" id="IPR011009">
    <property type="entry name" value="Kinase-like_dom_sf"/>
</dbReference>
<evidence type="ECO:0000259" key="2">
    <source>
        <dbReference type="PROSITE" id="PS50011"/>
    </source>
</evidence>
<dbReference type="RefSeq" id="XP_013755002.1">
    <property type="nucleotide sequence ID" value="XM_013899548.1"/>
</dbReference>
<feature type="region of interest" description="Disordered" evidence="1">
    <location>
        <begin position="54"/>
        <end position="89"/>
    </location>
</feature>
<dbReference type="PROSITE" id="PS50011">
    <property type="entry name" value="PROTEIN_KINASE_DOM"/>
    <property type="match status" value="1"/>
</dbReference>
<dbReference type="PANTHER" id="PTHR44329">
    <property type="entry name" value="SERINE/THREONINE-PROTEIN KINASE TNNI3K-RELATED"/>
    <property type="match status" value="1"/>
</dbReference>
<dbReference type="Proteomes" id="UP000054408">
    <property type="component" value="Unassembled WGS sequence"/>
</dbReference>
<name>A0A0L0DNB7_THETB</name>
<keyword evidence="4" id="KW-1185">Reference proteome</keyword>
<dbReference type="EMBL" id="GL349476">
    <property type="protein sequence ID" value="KNC52908.1"/>
    <property type="molecule type" value="Genomic_DNA"/>
</dbReference>
<dbReference type="SUPFAM" id="SSF56112">
    <property type="entry name" value="Protein kinase-like (PK-like)"/>
    <property type="match status" value="1"/>
</dbReference>
<dbReference type="Gene3D" id="1.10.510.10">
    <property type="entry name" value="Transferase(Phosphotransferase) domain 1"/>
    <property type="match status" value="1"/>
</dbReference>